<evidence type="ECO:0000259" key="5">
    <source>
        <dbReference type="PROSITE" id="PS51635"/>
    </source>
</evidence>
<dbReference type="CDD" id="cd07205">
    <property type="entry name" value="Pat_PNPLA6_PNPLA7_NTE1_like"/>
    <property type="match status" value="1"/>
</dbReference>
<keyword evidence="2 4" id="KW-0442">Lipid degradation</keyword>
<dbReference type="PROSITE" id="PS51257">
    <property type="entry name" value="PROKAR_LIPOPROTEIN"/>
    <property type="match status" value="1"/>
</dbReference>
<sequence>MIINVRSIHTTKMFLKQNVLILFSLAFIGACSILPAPKESPKPVVVTKQPQPKIALVLGGGAARGFAHIGVIKALEAQGIVPDIVVGTSAGSVVGALYSGGYTGFELQKIAFKMAESNVGDWTLPNRGFIKGDSLQNFINTALQNKSIEKLSKTFAAVATDLQSGEQAVFRRGNTGMAVRASSSVPGLFQPASINGREYVDGGLTSPVPVKAAGDMGADIIIAVDISAKPKLAKIKDSIDLLLQTFSIMGQTISRYELADADVVIRPETGVIGAADFEQRHLAILEGEKATQAALPLIRQVLQKKGWKGLPD</sequence>
<proteinExistence type="predicted"/>
<accession>A0A4V2W328</accession>
<evidence type="ECO:0000313" key="7">
    <source>
        <dbReference type="Proteomes" id="UP000295367"/>
    </source>
</evidence>
<feature type="active site" description="Nucleophile" evidence="4">
    <location>
        <position position="89"/>
    </location>
</feature>
<evidence type="ECO:0000256" key="2">
    <source>
        <dbReference type="ARBA" id="ARBA00022963"/>
    </source>
</evidence>
<dbReference type="Gene3D" id="3.40.1090.10">
    <property type="entry name" value="Cytosolic phospholipase A2 catalytic domain"/>
    <property type="match status" value="1"/>
</dbReference>
<feature type="domain" description="PNPLA" evidence="5">
    <location>
        <begin position="56"/>
        <end position="214"/>
    </location>
</feature>
<evidence type="ECO:0000256" key="4">
    <source>
        <dbReference type="PROSITE-ProRule" id="PRU01161"/>
    </source>
</evidence>
<gene>
    <name evidence="6" type="ORF">EDC63_101329</name>
</gene>
<dbReference type="Proteomes" id="UP000295367">
    <property type="component" value="Unassembled WGS sequence"/>
</dbReference>
<protein>
    <submittedName>
        <fullName evidence="6">NTE family protein</fullName>
    </submittedName>
</protein>
<dbReference type="GO" id="GO:0016042">
    <property type="term" value="P:lipid catabolic process"/>
    <property type="evidence" value="ECO:0007669"/>
    <property type="project" value="UniProtKB-UniRule"/>
</dbReference>
<feature type="active site" description="Proton acceptor" evidence="4">
    <location>
        <position position="201"/>
    </location>
</feature>
<dbReference type="GO" id="GO:0016787">
    <property type="term" value="F:hydrolase activity"/>
    <property type="evidence" value="ECO:0007669"/>
    <property type="project" value="UniProtKB-UniRule"/>
</dbReference>
<feature type="short sequence motif" description="DGA/G" evidence="4">
    <location>
        <begin position="201"/>
        <end position="203"/>
    </location>
</feature>
<name>A0A4V2W328_9PROT</name>
<dbReference type="InterPro" id="IPR002641">
    <property type="entry name" value="PNPLA_dom"/>
</dbReference>
<dbReference type="EMBL" id="SMCO01000001">
    <property type="protein sequence ID" value="TCV90359.1"/>
    <property type="molecule type" value="Genomic_DNA"/>
</dbReference>
<dbReference type="InterPro" id="IPR050301">
    <property type="entry name" value="NTE"/>
</dbReference>
<dbReference type="AlphaFoldDB" id="A0A4V2W328"/>
<evidence type="ECO:0000256" key="1">
    <source>
        <dbReference type="ARBA" id="ARBA00022801"/>
    </source>
</evidence>
<keyword evidence="3 4" id="KW-0443">Lipid metabolism</keyword>
<reference evidence="6 7" key="1">
    <citation type="submission" date="2019-03" db="EMBL/GenBank/DDBJ databases">
        <title>Genomic Encyclopedia of Type Strains, Phase IV (KMG-IV): sequencing the most valuable type-strain genomes for metagenomic binning, comparative biology and taxonomic classification.</title>
        <authorList>
            <person name="Goeker M."/>
        </authorList>
    </citation>
    <scope>NUCLEOTIDE SEQUENCE [LARGE SCALE GENOMIC DNA]</scope>
    <source>
        <strain evidence="6 7">DSM 100309</strain>
    </source>
</reference>
<evidence type="ECO:0000256" key="3">
    <source>
        <dbReference type="ARBA" id="ARBA00023098"/>
    </source>
</evidence>
<dbReference type="Pfam" id="PF01734">
    <property type="entry name" value="Patatin"/>
    <property type="match status" value="1"/>
</dbReference>
<feature type="short sequence motif" description="GXSXG" evidence="4">
    <location>
        <begin position="87"/>
        <end position="91"/>
    </location>
</feature>
<evidence type="ECO:0000313" key="6">
    <source>
        <dbReference type="EMBL" id="TCV90359.1"/>
    </source>
</evidence>
<comment type="caution">
    <text evidence="4">Lacks conserved residue(s) required for the propagation of feature annotation.</text>
</comment>
<dbReference type="PROSITE" id="PS51635">
    <property type="entry name" value="PNPLA"/>
    <property type="match status" value="1"/>
</dbReference>
<comment type="caution">
    <text evidence="6">The sequence shown here is derived from an EMBL/GenBank/DDBJ whole genome shotgun (WGS) entry which is preliminary data.</text>
</comment>
<dbReference type="InterPro" id="IPR016035">
    <property type="entry name" value="Acyl_Trfase/lysoPLipase"/>
</dbReference>
<dbReference type="PANTHER" id="PTHR14226">
    <property type="entry name" value="NEUROPATHY TARGET ESTERASE/SWISS CHEESE D.MELANOGASTER"/>
    <property type="match status" value="1"/>
</dbReference>
<organism evidence="6 7">
    <name type="scientific">Sulfurirhabdus autotrophica</name>
    <dbReference type="NCBI Taxonomy" id="1706046"/>
    <lineage>
        <taxon>Bacteria</taxon>
        <taxon>Pseudomonadati</taxon>
        <taxon>Pseudomonadota</taxon>
        <taxon>Betaproteobacteria</taxon>
        <taxon>Nitrosomonadales</taxon>
        <taxon>Sulfuricellaceae</taxon>
        <taxon>Sulfurirhabdus</taxon>
    </lineage>
</organism>
<keyword evidence="1 4" id="KW-0378">Hydrolase</keyword>
<dbReference type="SUPFAM" id="SSF52151">
    <property type="entry name" value="FabD/lysophospholipase-like"/>
    <property type="match status" value="1"/>
</dbReference>
<keyword evidence="7" id="KW-1185">Reference proteome</keyword>
<dbReference type="PANTHER" id="PTHR14226:SF76">
    <property type="entry name" value="NTE FAMILY PROTEIN RSSA"/>
    <property type="match status" value="1"/>
</dbReference>